<feature type="region of interest" description="Disordered" evidence="2">
    <location>
        <begin position="1"/>
        <end position="121"/>
    </location>
</feature>
<proteinExistence type="predicted"/>
<dbReference type="EMBL" id="FUWS01000012">
    <property type="protein sequence ID" value="SKA33315.1"/>
    <property type="molecule type" value="Genomic_DNA"/>
</dbReference>
<keyword evidence="1" id="KW-0175">Coiled coil</keyword>
<reference evidence="4 5" key="1">
    <citation type="submission" date="2017-02" db="EMBL/GenBank/DDBJ databases">
        <authorList>
            <person name="Peterson S.W."/>
        </authorList>
    </citation>
    <scope>NUCLEOTIDE SEQUENCE [LARGE SCALE GENOMIC DNA]</scope>
    <source>
        <strain evidence="4 5">DSM 45154</strain>
    </source>
</reference>
<dbReference type="GO" id="GO:0051301">
    <property type="term" value="P:cell division"/>
    <property type="evidence" value="ECO:0007669"/>
    <property type="project" value="UniProtKB-KW"/>
</dbReference>
<protein>
    <submittedName>
        <fullName evidence="4">Cell division protein FtsB</fullName>
    </submittedName>
</protein>
<feature type="transmembrane region" description="Helical" evidence="3">
    <location>
        <begin position="129"/>
        <end position="147"/>
    </location>
</feature>
<feature type="coiled-coil region" evidence="1">
    <location>
        <begin position="157"/>
        <end position="184"/>
    </location>
</feature>
<keyword evidence="3" id="KW-1133">Transmembrane helix</keyword>
<dbReference type="AlphaFoldDB" id="A0A1T4SYP1"/>
<evidence type="ECO:0000313" key="4">
    <source>
        <dbReference type="EMBL" id="SKA33315.1"/>
    </source>
</evidence>
<accession>A0A1T4SYP1</accession>
<keyword evidence="5" id="KW-1185">Reference proteome</keyword>
<evidence type="ECO:0000256" key="3">
    <source>
        <dbReference type="SAM" id="Phobius"/>
    </source>
</evidence>
<keyword evidence="4" id="KW-0132">Cell division</keyword>
<gene>
    <name evidence="4" type="ORF">SAMN02745673_04175</name>
</gene>
<keyword evidence="3" id="KW-0812">Transmembrane</keyword>
<feature type="compositionally biased region" description="Low complexity" evidence="2">
    <location>
        <begin position="66"/>
        <end position="84"/>
    </location>
</feature>
<organism evidence="4 5">
    <name type="scientific">Marinactinospora thermotolerans DSM 45154</name>
    <dbReference type="NCBI Taxonomy" id="1122192"/>
    <lineage>
        <taxon>Bacteria</taxon>
        <taxon>Bacillati</taxon>
        <taxon>Actinomycetota</taxon>
        <taxon>Actinomycetes</taxon>
        <taxon>Streptosporangiales</taxon>
        <taxon>Nocardiopsidaceae</taxon>
        <taxon>Marinactinospora</taxon>
    </lineage>
</organism>
<evidence type="ECO:0000256" key="2">
    <source>
        <dbReference type="SAM" id="MobiDB-lite"/>
    </source>
</evidence>
<dbReference type="Pfam" id="PF04977">
    <property type="entry name" value="DivIC"/>
    <property type="match status" value="1"/>
</dbReference>
<sequence length="256" mass="27366">MPKVPEQPKGSRREGKAGPPASGASGGVPRQRGNAKKKGGAGGEPERPSTGRTPAAKAGASGTSPKGAGRAGAVKKADAGTPAPRGRKARAATGGARRVTVDPAPRTAGGPERGGDGAERGRPALTSRAAILALVMCVIALSLAYPLREYVAQRYRIAELQAEQEQIRREVEELQQRQDELEDPAYVEREARTRLHYQYPGETAYVVLDSEGAQEGARESEAPDKPWFARLWESIEEADRARTEPEEIPEAQPPRH</sequence>
<name>A0A1T4SYP1_9ACTN</name>
<keyword evidence="4" id="KW-0131">Cell cycle</keyword>
<dbReference type="STRING" id="1122192.SAMN02745673_04175"/>
<dbReference type="Proteomes" id="UP000190637">
    <property type="component" value="Unassembled WGS sequence"/>
</dbReference>
<evidence type="ECO:0000256" key="1">
    <source>
        <dbReference type="SAM" id="Coils"/>
    </source>
</evidence>
<evidence type="ECO:0000313" key="5">
    <source>
        <dbReference type="Proteomes" id="UP000190637"/>
    </source>
</evidence>
<keyword evidence="3" id="KW-0472">Membrane</keyword>
<dbReference type="InterPro" id="IPR007060">
    <property type="entry name" value="FtsL/DivIC"/>
</dbReference>